<protein>
    <submittedName>
        <fullName evidence="1">Uncharacterized protein</fullName>
    </submittedName>
</protein>
<evidence type="ECO:0000313" key="2">
    <source>
        <dbReference type="Proteomes" id="UP000013909"/>
    </source>
</evidence>
<dbReference type="EMBL" id="AQHR01000022">
    <property type="protein sequence ID" value="EON78749.1"/>
    <property type="molecule type" value="Genomic_DNA"/>
</dbReference>
<dbReference type="RefSeq" id="WP_010852794.1">
    <property type="nucleotide sequence ID" value="NZ_AQHR01000022.1"/>
</dbReference>
<keyword evidence="2" id="KW-1185">Reference proteome</keyword>
<gene>
    <name evidence="1" type="ORF">ADIS_0646</name>
</gene>
<name>R7ZXN5_9BACT</name>
<dbReference type="OrthoDB" id="1041855at2"/>
<sequence length="48" mass="5713">MKDNYLGVEGTPERHANEYELKMEVLGEMIKSTNKEREIIFRNQEVEN</sequence>
<organism evidence="1 2">
    <name type="scientific">Lunatimonas lonarensis</name>
    <dbReference type="NCBI Taxonomy" id="1232681"/>
    <lineage>
        <taxon>Bacteria</taxon>
        <taxon>Pseudomonadati</taxon>
        <taxon>Bacteroidota</taxon>
        <taxon>Cytophagia</taxon>
        <taxon>Cytophagales</taxon>
        <taxon>Cyclobacteriaceae</taxon>
    </lineage>
</organism>
<reference evidence="1 2" key="1">
    <citation type="submission" date="2013-02" db="EMBL/GenBank/DDBJ databases">
        <title>A novel strain isolated from Lonar lake, Maharashtra, India.</title>
        <authorList>
            <person name="Singh A."/>
        </authorList>
    </citation>
    <scope>NUCLEOTIDE SEQUENCE [LARGE SCALE GENOMIC DNA]</scope>
    <source>
        <strain evidence="1 2">AK24</strain>
    </source>
</reference>
<proteinExistence type="predicted"/>
<evidence type="ECO:0000313" key="1">
    <source>
        <dbReference type="EMBL" id="EON78749.1"/>
    </source>
</evidence>
<dbReference type="STRING" id="1232681.ADIS_0646"/>
<dbReference type="AlphaFoldDB" id="R7ZXN5"/>
<dbReference type="Proteomes" id="UP000013909">
    <property type="component" value="Unassembled WGS sequence"/>
</dbReference>
<accession>R7ZXN5</accession>
<comment type="caution">
    <text evidence="1">The sequence shown here is derived from an EMBL/GenBank/DDBJ whole genome shotgun (WGS) entry which is preliminary data.</text>
</comment>